<reference evidence="2 3" key="1">
    <citation type="submission" date="2019-12" db="EMBL/GenBank/DDBJ databases">
        <title>The whole genome sequencing of a strain isolated from a Mars analog, Dalangtan Playa.</title>
        <authorList>
            <person name="Huang T."/>
        </authorList>
    </citation>
    <scope>NUCLEOTIDE SEQUENCE [LARGE SCALE GENOMIC DNA]</scope>
    <source>
        <strain evidence="2 3">DP4-553-S</strain>
    </source>
</reference>
<dbReference type="Proteomes" id="UP000665043">
    <property type="component" value="Chromosome"/>
</dbReference>
<feature type="transmembrane region" description="Helical" evidence="1">
    <location>
        <begin position="176"/>
        <end position="198"/>
    </location>
</feature>
<sequence>MNAKTVVTTLDTILNWITKLALLNFLWILYTFKGLIIGGVFPATAAAMGIVRKWLRGERDLKTWQTFDQFFRIEFKNANVLGWILAAFGMLLYLNYQVIASSSDELFFVIPFAFYFVLFLYSLVVIWSFPLLIHYQTKVYQYIKNALIIGLTKLHISVSVAVLMFVLLYVSVDYPSIIPFFLFSLGALAWLWPTLPILMKLDAKLSGK</sequence>
<keyword evidence="1" id="KW-0812">Transmembrane</keyword>
<gene>
    <name evidence="2" type="ORF">ERJ70_01135</name>
</gene>
<evidence type="ECO:0000313" key="3">
    <source>
        <dbReference type="Proteomes" id="UP000665043"/>
    </source>
</evidence>
<feature type="transmembrane region" description="Helical" evidence="1">
    <location>
        <begin position="12"/>
        <end position="30"/>
    </location>
</feature>
<dbReference type="RefSeq" id="WP_209366572.1">
    <property type="nucleotide sequence ID" value="NZ_CP046956.1"/>
</dbReference>
<feature type="transmembrane region" description="Helical" evidence="1">
    <location>
        <begin position="145"/>
        <end position="170"/>
    </location>
</feature>
<evidence type="ECO:0000313" key="2">
    <source>
        <dbReference type="EMBL" id="QTM98046.1"/>
    </source>
</evidence>
<name>A0ABX7VMN5_9BACI</name>
<keyword evidence="3" id="KW-1185">Reference proteome</keyword>
<keyword evidence="1" id="KW-1133">Transmembrane helix</keyword>
<keyword evidence="1" id="KW-0472">Membrane</keyword>
<dbReference type="EMBL" id="CP046956">
    <property type="protein sequence ID" value="QTM98046.1"/>
    <property type="molecule type" value="Genomic_DNA"/>
</dbReference>
<dbReference type="Pfam" id="PF04854">
    <property type="entry name" value="DUF624"/>
    <property type="match status" value="1"/>
</dbReference>
<evidence type="ECO:0000256" key="1">
    <source>
        <dbReference type="SAM" id="Phobius"/>
    </source>
</evidence>
<protein>
    <submittedName>
        <fullName evidence="2">DUF624 domain-containing protein</fullName>
    </submittedName>
</protein>
<feature type="transmembrane region" description="Helical" evidence="1">
    <location>
        <begin position="106"/>
        <end position="133"/>
    </location>
</feature>
<accession>A0ABX7VMN5</accession>
<proteinExistence type="predicted"/>
<feature type="transmembrane region" description="Helical" evidence="1">
    <location>
        <begin position="36"/>
        <end position="55"/>
    </location>
</feature>
<feature type="transmembrane region" description="Helical" evidence="1">
    <location>
        <begin position="75"/>
        <end position="94"/>
    </location>
</feature>
<organism evidence="2 3">
    <name type="scientific">Sediminibacillus dalangtanensis</name>
    <dbReference type="NCBI Taxonomy" id="2729421"/>
    <lineage>
        <taxon>Bacteria</taxon>
        <taxon>Bacillati</taxon>
        <taxon>Bacillota</taxon>
        <taxon>Bacilli</taxon>
        <taxon>Bacillales</taxon>
        <taxon>Bacillaceae</taxon>
        <taxon>Sediminibacillus</taxon>
    </lineage>
</organism>
<dbReference type="InterPro" id="IPR006938">
    <property type="entry name" value="DUF624"/>
</dbReference>